<keyword evidence="1" id="KW-0378">Hydrolase</keyword>
<evidence type="ECO:0000313" key="1">
    <source>
        <dbReference type="EMBL" id="WYK19409.1"/>
    </source>
</evidence>
<keyword evidence="1" id="KW-0326">Glycosidase</keyword>
<evidence type="ECO:0000313" key="2">
    <source>
        <dbReference type="Proteomes" id="UP001281305"/>
    </source>
</evidence>
<dbReference type="GO" id="GO:0008725">
    <property type="term" value="F:DNA-3-methyladenine glycosylase activity"/>
    <property type="evidence" value="ECO:0007669"/>
    <property type="project" value="UniProtKB-EC"/>
</dbReference>
<dbReference type="Proteomes" id="UP001281305">
    <property type="component" value="Chromosome"/>
</dbReference>
<keyword evidence="2" id="KW-1185">Reference proteome</keyword>
<dbReference type="PANTHER" id="PTHR30037:SF3">
    <property type="entry name" value="BLR0857 PROTEIN"/>
    <property type="match status" value="1"/>
</dbReference>
<dbReference type="EMBL" id="CP146606">
    <property type="protein sequence ID" value="WYK19409.1"/>
    <property type="molecule type" value="Genomic_DNA"/>
</dbReference>
<dbReference type="InterPro" id="IPR052891">
    <property type="entry name" value="DNA-3mA_glycosylase"/>
</dbReference>
<proteinExistence type="predicted"/>
<dbReference type="PANTHER" id="PTHR30037">
    <property type="entry name" value="DNA-3-METHYLADENINE GLYCOSYLASE 1"/>
    <property type="match status" value="1"/>
</dbReference>
<reference evidence="1 2" key="1">
    <citation type="submission" date="2024-02" db="EMBL/GenBank/DDBJ databases">
        <title>Roseovarius strain W115 nov., isolated from a marine algae.</title>
        <authorList>
            <person name="Lee M.W."/>
            <person name="Lee J.K."/>
            <person name="Kim J.M."/>
            <person name="Choi D.G."/>
            <person name="Baek J.H."/>
            <person name="Bayburt H."/>
            <person name="Jung J.J."/>
            <person name="Han D.M."/>
            <person name="Jeon C.O."/>
        </authorList>
    </citation>
    <scope>NUCLEOTIDE SEQUENCE [LARGE SCALE GENOMIC DNA]</scope>
    <source>
        <strain evidence="1 2">W115</strain>
    </source>
</reference>
<dbReference type="EC" id="3.2.2.20" evidence="1"/>
<name>A0ABZ2TIA0_9RHOB</name>
<dbReference type="Gene3D" id="1.10.340.30">
    <property type="entry name" value="Hypothetical protein, domain 2"/>
    <property type="match status" value="1"/>
</dbReference>
<dbReference type="SUPFAM" id="SSF48150">
    <property type="entry name" value="DNA-glycosylase"/>
    <property type="match status" value="1"/>
</dbReference>
<organism evidence="1 2">
    <name type="scientific">Roseovarius rhodophyticola</name>
    <dbReference type="NCBI Taxonomy" id="3080827"/>
    <lineage>
        <taxon>Bacteria</taxon>
        <taxon>Pseudomonadati</taxon>
        <taxon>Pseudomonadota</taxon>
        <taxon>Alphaproteobacteria</taxon>
        <taxon>Rhodobacterales</taxon>
        <taxon>Roseobacteraceae</taxon>
        <taxon>Roseovarius</taxon>
    </lineage>
</organism>
<dbReference type="RefSeq" id="WP_317056107.1">
    <property type="nucleotide sequence ID" value="NZ_CP146606.1"/>
</dbReference>
<dbReference type="Pfam" id="PF03352">
    <property type="entry name" value="Adenine_glyco"/>
    <property type="match status" value="1"/>
</dbReference>
<accession>A0ABZ2TIA0</accession>
<protein>
    <submittedName>
        <fullName evidence="1">DNA-3-methyladenine glycosylase I</fullName>
        <ecNumber evidence="1">3.2.2.20</ecNumber>
    </submittedName>
</protein>
<dbReference type="InterPro" id="IPR005019">
    <property type="entry name" value="Adenine_glyco"/>
</dbReference>
<sequence>MRSFQEIFDISAERHGGTDALDAMLGKPKTPEELAKIPEDRWLAEMSKYIFATGLNWTVIEKKWPGFEEAFHGFDLGRCAFMDDGMFDNLLQDTRIVRHGAKIQSVRDNAAFLLELREEGGVGHVLGGWPTDAFADLLEMLKKRGSRLGGMTGAYSMRMLGRDSYILSKDVVARLIAEGVVDKAPGSKSSMKAVQAAFNAWMDQSGRSLTEISRVLALSTG</sequence>
<dbReference type="InterPro" id="IPR011257">
    <property type="entry name" value="DNA_glycosylase"/>
</dbReference>
<gene>
    <name evidence="1" type="ORF">RZS32_005950</name>
</gene>